<dbReference type="RefSeq" id="WP_090471288.1">
    <property type="nucleotide sequence ID" value="NZ_FOWF01000014.1"/>
</dbReference>
<dbReference type="OrthoDB" id="1954626at2"/>
<feature type="transmembrane region" description="Helical" evidence="2">
    <location>
        <begin position="255"/>
        <end position="275"/>
    </location>
</feature>
<keyword evidence="1" id="KW-0175">Coiled coil</keyword>
<feature type="transmembrane region" description="Helical" evidence="2">
    <location>
        <begin position="206"/>
        <end position="229"/>
    </location>
</feature>
<feature type="transmembrane region" description="Helical" evidence="2">
    <location>
        <begin position="109"/>
        <end position="127"/>
    </location>
</feature>
<dbReference type="PANTHER" id="PTHR46795:SF3">
    <property type="entry name" value="ABC TRANSPORTER PERMEASE"/>
    <property type="match status" value="1"/>
</dbReference>
<organism evidence="3 4">
    <name type="scientific">Eubacterium pyruvativorans</name>
    <dbReference type="NCBI Taxonomy" id="155865"/>
    <lineage>
        <taxon>Bacteria</taxon>
        <taxon>Bacillati</taxon>
        <taxon>Bacillota</taxon>
        <taxon>Clostridia</taxon>
        <taxon>Eubacteriales</taxon>
        <taxon>Eubacteriaceae</taxon>
        <taxon>Eubacterium</taxon>
    </lineage>
</organism>
<feature type="transmembrane region" description="Helical" evidence="2">
    <location>
        <begin position="800"/>
        <end position="821"/>
    </location>
</feature>
<sequence length="866" mass="98731">MKTKMKTERILLGLFTPLALLGVIYFLPWADLGGRYWTLPVFLRAVRDAGGLDQFYAGLFHISPAKVNTDQGYASLVPGYYMMYLTVGILAGYFIRIIPALLGKSVRGLTRLLVGAGILMMVVSVSFQGYQPWFGFFLAMFIVLADTMLWMYMRNRRALKQQKDDLDRKEAERRSEVRRRTAMPGRYDREFYRIIWKNFRYNRRSFRLFLTAGTMIASLFYSIFGVLALNRADRKAGAAYDEYYSAVTGESFQRILPVLALFSLVVMTLILTHYIRTRMSNYSVFVSLGVRMSTLRRVIGMEILFLILLTLVLGWAGGSLLLVLIQRCLLNRSRTVLLSPGLAGALALAMGVFLLFLLIAGLINYHLLQYRNIMDLTPSRAPDRIPRRFRRTGLAAGVLLLLLSILMFGSSQYEESVVSAIVMILGTGLVVWFGGALLLGRAGRRSRQRKSAGVLVSMPWRYRFRTSAGFLFLLITLNTLIFTTWLPRVCADRAAGPVSGLFPYDFVYMAHSDEAARLEAALNREQDVTVRSVPALRITTPQGAPWKWEYGFTNYYMTVIWPQGQHMLIPASAYRKLGGHRNGEVDRLRGEQIHIVFQQDITEPGHPLEWYLTCRNRFRIGQPLEEYDFYNRDQIFRSHEAPSAERAVLTGAFQNGRQENLVVMEDGMFRKLAAGKNGKEGPTRIFLIQTKGKAARLRVNRSLKKLAAVSHRRDSKWDSSIRRYYSRSEEIRRAGAVRAFRTTSDLALLGGLMIAACFTFFLKYGLEEQELRQQYRLLRDLGASRKFCRNLLGRRMKRQALGSMFSGAALGVPYLLVMIRIRRITGTDFSRFLRTLGAGTLAVAAIYVVIAVLIRRYYLRRIIGRE</sequence>
<evidence type="ECO:0000313" key="4">
    <source>
        <dbReference type="Proteomes" id="UP000198817"/>
    </source>
</evidence>
<evidence type="ECO:0000256" key="1">
    <source>
        <dbReference type="SAM" id="Coils"/>
    </source>
</evidence>
<feature type="transmembrane region" description="Helical" evidence="2">
    <location>
        <begin position="417"/>
        <end position="440"/>
    </location>
</feature>
<feature type="transmembrane region" description="Helical" evidence="2">
    <location>
        <begin position="81"/>
        <end position="102"/>
    </location>
</feature>
<feature type="coiled-coil region" evidence="1">
    <location>
        <begin position="152"/>
        <end position="179"/>
    </location>
</feature>
<dbReference type="EMBL" id="FPBT01000013">
    <property type="protein sequence ID" value="SFU56701.1"/>
    <property type="molecule type" value="Genomic_DNA"/>
</dbReference>
<feature type="transmembrane region" description="Helical" evidence="2">
    <location>
        <begin position="345"/>
        <end position="368"/>
    </location>
</feature>
<keyword evidence="2" id="KW-1133">Transmembrane helix</keyword>
<feature type="transmembrane region" description="Helical" evidence="2">
    <location>
        <begin position="468"/>
        <end position="486"/>
    </location>
</feature>
<dbReference type="STRING" id="155865.SAMN05216515_11417"/>
<feature type="transmembrane region" description="Helical" evidence="2">
    <location>
        <begin position="833"/>
        <end position="854"/>
    </location>
</feature>
<keyword evidence="2" id="KW-0812">Transmembrane</keyword>
<keyword evidence="2" id="KW-0472">Membrane</keyword>
<evidence type="ECO:0000313" key="3">
    <source>
        <dbReference type="EMBL" id="SFU56701.1"/>
    </source>
</evidence>
<reference evidence="3 4" key="1">
    <citation type="submission" date="2016-10" db="EMBL/GenBank/DDBJ databases">
        <authorList>
            <person name="de Groot N.N."/>
        </authorList>
    </citation>
    <scope>NUCLEOTIDE SEQUENCE [LARGE SCALE GENOMIC DNA]</scope>
    <source>
        <strain evidence="3 4">KHGC13</strain>
    </source>
</reference>
<accession>A0A1I7H7M5</accession>
<evidence type="ECO:0000256" key="2">
    <source>
        <dbReference type="SAM" id="Phobius"/>
    </source>
</evidence>
<name>A0A1I7H7M5_9FIRM</name>
<feature type="transmembrane region" description="Helical" evidence="2">
    <location>
        <begin position="389"/>
        <end position="411"/>
    </location>
</feature>
<feature type="transmembrane region" description="Helical" evidence="2">
    <location>
        <begin position="746"/>
        <end position="766"/>
    </location>
</feature>
<feature type="transmembrane region" description="Helical" evidence="2">
    <location>
        <begin position="303"/>
        <end position="325"/>
    </location>
</feature>
<dbReference type="AlphaFoldDB" id="A0A1I7H7M5"/>
<feature type="transmembrane region" description="Helical" evidence="2">
    <location>
        <begin position="133"/>
        <end position="153"/>
    </location>
</feature>
<dbReference type="InterPro" id="IPR052536">
    <property type="entry name" value="ABC-4_Integral_Memb_Prot"/>
</dbReference>
<protein>
    <submittedName>
        <fullName evidence="3">FtsX-like permease family protein</fullName>
    </submittedName>
</protein>
<dbReference type="PANTHER" id="PTHR46795">
    <property type="entry name" value="ABC TRANSPORTER PERMEASE-RELATED-RELATED"/>
    <property type="match status" value="1"/>
</dbReference>
<dbReference type="Proteomes" id="UP000198817">
    <property type="component" value="Unassembled WGS sequence"/>
</dbReference>
<gene>
    <name evidence="3" type="ORF">SAMN05216508_11317</name>
</gene>
<keyword evidence="4" id="KW-1185">Reference proteome</keyword>
<proteinExistence type="predicted"/>